<gene>
    <name evidence="2" type="ORF">J3359_06820</name>
</gene>
<name>A0A975CPY4_9FLAO</name>
<evidence type="ECO:0000313" key="3">
    <source>
        <dbReference type="Proteomes" id="UP000663920"/>
    </source>
</evidence>
<dbReference type="KEGG" id="pcea:J3359_06820"/>
<accession>A0A975CPY4</accession>
<protein>
    <submittedName>
        <fullName evidence="2">SusD/RagB family nutrient-binding outer membrane lipoprotein</fullName>
    </submittedName>
</protein>
<reference evidence="2 3" key="1">
    <citation type="submission" date="2021-03" db="EMBL/GenBank/DDBJ databases">
        <title>Complete genome of Polaribacter_sp.SM13.</title>
        <authorList>
            <person name="Jeong S.W."/>
            <person name="Bae J.W."/>
        </authorList>
    </citation>
    <scope>NUCLEOTIDE SEQUENCE [LARGE SCALE GENOMIC DNA]</scope>
    <source>
        <strain evidence="2 3">SM13</strain>
    </source>
</reference>
<dbReference type="AlphaFoldDB" id="A0A975CPY4"/>
<dbReference type="Proteomes" id="UP000663920">
    <property type="component" value="Chromosome"/>
</dbReference>
<evidence type="ECO:0000256" key="1">
    <source>
        <dbReference type="SAM" id="SignalP"/>
    </source>
</evidence>
<feature type="signal peptide" evidence="1">
    <location>
        <begin position="1"/>
        <end position="24"/>
    </location>
</feature>
<dbReference type="SUPFAM" id="SSF48452">
    <property type="entry name" value="TPR-like"/>
    <property type="match status" value="1"/>
</dbReference>
<dbReference type="Gene3D" id="1.25.40.390">
    <property type="match status" value="1"/>
</dbReference>
<dbReference type="EMBL" id="CP071869">
    <property type="protein sequence ID" value="QTE23976.1"/>
    <property type="molecule type" value="Genomic_DNA"/>
</dbReference>
<organism evidence="2 3">
    <name type="scientific">Polaribacter cellanae</name>
    <dbReference type="NCBI Taxonomy" id="2818493"/>
    <lineage>
        <taxon>Bacteria</taxon>
        <taxon>Pseudomonadati</taxon>
        <taxon>Bacteroidota</taxon>
        <taxon>Flavobacteriia</taxon>
        <taxon>Flavobacteriales</taxon>
        <taxon>Flavobacteriaceae</taxon>
    </lineage>
</organism>
<dbReference type="RefSeq" id="WP_208079961.1">
    <property type="nucleotide sequence ID" value="NZ_CP071869.1"/>
</dbReference>
<keyword evidence="1" id="KW-0732">Signal</keyword>
<dbReference type="InterPro" id="IPR011990">
    <property type="entry name" value="TPR-like_helical_dom_sf"/>
</dbReference>
<keyword evidence="2" id="KW-0449">Lipoprotein</keyword>
<sequence>MKKNIILLLSTVFILLFSACDVDADINKNPNGPEIAPTGGIFNSAVKEYLDRSRSGFTSGRLTLPWMQYWGQTAYADEDRYLYRESTAQSYYTTSYTVAQDLKSIIDININSPVKNENEIAISRIMLCYIFHQLTDTFGDIPYYSFGSDDADFQALDTEKFIAPIFASQQKIYADLLKELKEAAAQININKSAFAGGGDKIYNGNGANWKKFANSLTLRIANRLRGVDNATAISAINSAISSGVFTSNSDNAKLQYESTDANASPFWRAFLTRTDFAVTQPFVELLKGDKGNFGLDPRLFKMVAPKSASIKSIKEKTYTKSTNPADYVGIPYAFPLANKLKFTDYSFGSSNIIKPDYEEVLMEYAEVAFIISEHKNWDDTEYKNGVRASMERWGVPASEITSFLASLPTANEENVLNQKYIASYMQPHNAWAEYRRTGFPSTLIKVNETVTLDANQATSAGVTTYVFEPRVAGLTDLPFRLSYPQILQSLNKDNRNDAVVKLGAEGDTQKSKLYWDVN</sequence>
<dbReference type="PROSITE" id="PS51257">
    <property type="entry name" value="PROKAR_LIPOPROTEIN"/>
    <property type="match status" value="1"/>
</dbReference>
<proteinExistence type="predicted"/>
<feature type="chain" id="PRO_5037056949" evidence="1">
    <location>
        <begin position="25"/>
        <end position="518"/>
    </location>
</feature>
<evidence type="ECO:0000313" key="2">
    <source>
        <dbReference type="EMBL" id="QTE23976.1"/>
    </source>
</evidence>
<keyword evidence="3" id="KW-1185">Reference proteome</keyword>
<dbReference type="InterPro" id="IPR041662">
    <property type="entry name" value="SusD-like_2"/>
</dbReference>
<dbReference type="Pfam" id="PF12771">
    <property type="entry name" value="SusD-like_2"/>
    <property type="match status" value="1"/>
</dbReference>